<keyword evidence="3" id="KW-1185">Reference proteome</keyword>
<organism evidence="2 3">
    <name type="scientific">Sneathiella sedimenti</name>
    <dbReference type="NCBI Taxonomy" id="2816034"/>
    <lineage>
        <taxon>Bacteria</taxon>
        <taxon>Pseudomonadati</taxon>
        <taxon>Pseudomonadota</taxon>
        <taxon>Alphaproteobacteria</taxon>
        <taxon>Sneathiellales</taxon>
        <taxon>Sneathiellaceae</taxon>
        <taxon>Sneathiella</taxon>
    </lineage>
</organism>
<dbReference type="NCBIfam" id="TIGR03177">
    <property type="entry name" value="pilus_cpaB"/>
    <property type="match status" value="1"/>
</dbReference>
<dbReference type="InterPro" id="IPR017592">
    <property type="entry name" value="Pilus_assmbl_Flp-typ_CpaB"/>
</dbReference>
<evidence type="ECO:0000259" key="1">
    <source>
        <dbReference type="Pfam" id="PF16976"/>
    </source>
</evidence>
<evidence type="ECO:0000313" key="3">
    <source>
        <dbReference type="Proteomes" id="UP000664761"/>
    </source>
</evidence>
<dbReference type="Pfam" id="PF16976">
    <property type="entry name" value="RcpC"/>
    <property type="match status" value="1"/>
</dbReference>
<reference evidence="2 3" key="1">
    <citation type="submission" date="2021-03" db="EMBL/GenBank/DDBJ databases">
        <title>Sneathiella sp. CAU 1612 isolated from Kang Won-do.</title>
        <authorList>
            <person name="Kim W."/>
        </authorList>
    </citation>
    <scope>NUCLEOTIDE SEQUENCE [LARGE SCALE GENOMIC DNA]</scope>
    <source>
        <strain evidence="2 3">CAU 1612</strain>
    </source>
</reference>
<name>A0ABS3F5H7_9PROT</name>
<sequence length="277" mass="30133">MKSFIFILLAALFLGSAAYLGNKYLFEPVEPAEPASSPIAQAPEKWALRLVQDVNRGDILSKSLVEWQRLPAGQVGDHLLIRGNTDLALWQGAAFTQSLTRHAYVQDVHLVLPSDAAYLKTLLLDGMRARPVAVHNRRDFEQLRPGDHVDLILTYITPPHAARAGETVVKTLLENIRVIGVEAGAVKENSVTLALSPDEVELVSMAESIGKLRISLHGGPLGKHFQRPSDKVAFSASDLFPDLKPVPVISKQSSSRAIRVMRGGETSVITLSPVTGK</sequence>
<gene>
    <name evidence="2" type="primary">cpaB</name>
    <name evidence="2" type="ORF">J0X12_09025</name>
</gene>
<proteinExistence type="predicted"/>
<evidence type="ECO:0000313" key="2">
    <source>
        <dbReference type="EMBL" id="MBO0333755.1"/>
    </source>
</evidence>
<comment type="caution">
    <text evidence="2">The sequence shown here is derived from an EMBL/GenBank/DDBJ whole genome shotgun (WGS) entry which is preliminary data.</text>
</comment>
<protein>
    <submittedName>
        <fullName evidence="2">Flp pilus assembly protein CpaB</fullName>
    </submittedName>
</protein>
<dbReference type="EMBL" id="JAFLNC010000002">
    <property type="protein sequence ID" value="MBO0333755.1"/>
    <property type="molecule type" value="Genomic_DNA"/>
</dbReference>
<dbReference type="InterPro" id="IPR031571">
    <property type="entry name" value="RcpC_dom"/>
</dbReference>
<dbReference type="Proteomes" id="UP000664761">
    <property type="component" value="Unassembled WGS sequence"/>
</dbReference>
<accession>A0ABS3F5H7</accession>
<dbReference type="RefSeq" id="WP_207044488.1">
    <property type="nucleotide sequence ID" value="NZ_JAFLNC010000002.1"/>
</dbReference>
<feature type="domain" description="Flp pilus assembly protein RcpC/CpaB" evidence="1">
    <location>
        <begin position="119"/>
        <end position="216"/>
    </location>
</feature>